<protein>
    <recommendedName>
        <fullName evidence="3">Lipoprotein</fullName>
    </recommendedName>
</protein>
<reference evidence="2" key="1">
    <citation type="journal article" date="2019" name="Int. J. Syst. Evol. Microbiol.">
        <title>The Global Catalogue of Microorganisms (GCM) 10K type strain sequencing project: providing services to taxonomists for standard genome sequencing and annotation.</title>
        <authorList>
            <consortium name="The Broad Institute Genomics Platform"/>
            <consortium name="The Broad Institute Genome Sequencing Center for Infectious Disease"/>
            <person name="Wu L."/>
            <person name="Ma J."/>
        </authorList>
    </citation>
    <scope>NUCLEOTIDE SEQUENCE [LARGE SCALE GENOMIC DNA]</scope>
    <source>
        <strain evidence="2">CGMCC 1.12125</strain>
    </source>
</reference>
<comment type="caution">
    <text evidence="1">The sequence shown here is derived from an EMBL/GenBank/DDBJ whole genome shotgun (WGS) entry which is preliminary data.</text>
</comment>
<dbReference type="Proteomes" id="UP001595965">
    <property type="component" value="Unassembled WGS sequence"/>
</dbReference>
<evidence type="ECO:0000313" key="2">
    <source>
        <dbReference type="Proteomes" id="UP001595965"/>
    </source>
</evidence>
<evidence type="ECO:0000313" key="1">
    <source>
        <dbReference type="EMBL" id="MFC4430601.1"/>
    </source>
</evidence>
<gene>
    <name evidence="1" type="ORF">ACFO0K_13060</name>
</gene>
<dbReference type="EMBL" id="JBHSEN010000002">
    <property type="protein sequence ID" value="MFC4430601.1"/>
    <property type="molecule type" value="Genomic_DNA"/>
</dbReference>
<name>A0ABV8Y0I5_9MICC</name>
<dbReference type="PROSITE" id="PS51257">
    <property type="entry name" value="PROKAR_LIPOPROTEIN"/>
    <property type="match status" value="1"/>
</dbReference>
<organism evidence="1 2">
    <name type="scientific">Citricoccus alkalitolerans</name>
    <dbReference type="NCBI Taxonomy" id="246603"/>
    <lineage>
        <taxon>Bacteria</taxon>
        <taxon>Bacillati</taxon>
        <taxon>Actinomycetota</taxon>
        <taxon>Actinomycetes</taxon>
        <taxon>Micrococcales</taxon>
        <taxon>Micrococcaceae</taxon>
        <taxon>Citricoccus</taxon>
    </lineage>
</organism>
<proteinExistence type="predicted"/>
<dbReference type="RefSeq" id="WP_378108390.1">
    <property type="nucleotide sequence ID" value="NZ_JBHSEN010000002.1"/>
</dbReference>
<accession>A0ABV8Y0I5</accession>
<evidence type="ECO:0008006" key="3">
    <source>
        <dbReference type="Google" id="ProtNLM"/>
    </source>
</evidence>
<sequence>MTRTGRGWAIGTVLAAGTLALVGCQESTEDATAPRSAATVHVDPTASTVDSLYTLAADDAYAPFLEWKSADTLEVTTFGSSTVDCFPRVMERSLDPDAAYRVTISTEEGSRTCTEDLAPQTWELPVPDGLGAQGVIRVQFPDDPLAVYEYPMGASRPR</sequence>
<keyword evidence="2" id="KW-1185">Reference proteome</keyword>